<accession>A0A8J3XNI2</accession>
<comment type="caution">
    <text evidence="1">The sequence shown here is derived from an EMBL/GenBank/DDBJ whole genome shotgun (WGS) entry which is preliminary data.</text>
</comment>
<evidence type="ECO:0000313" key="2">
    <source>
        <dbReference type="Proteomes" id="UP000622547"/>
    </source>
</evidence>
<dbReference type="RefSeq" id="WP_204078271.1">
    <property type="nucleotide sequence ID" value="NZ_BAABHI010000058.1"/>
</dbReference>
<proteinExistence type="predicted"/>
<keyword evidence="2" id="KW-1185">Reference proteome</keyword>
<evidence type="ECO:0000313" key="1">
    <source>
        <dbReference type="EMBL" id="GII42858.1"/>
    </source>
</evidence>
<dbReference type="Proteomes" id="UP000622547">
    <property type="component" value="Unassembled WGS sequence"/>
</dbReference>
<protein>
    <submittedName>
        <fullName evidence="1">Uncharacterized protein</fullName>
    </submittedName>
</protein>
<gene>
    <name evidence="1" type="ORF">Pph01_78610</name>
</gene>
<name>A0A8J3XNI2_9ACTN</name>
<dbReference type="EMBL" id="BOOP01000048">
    <property type="protein sequence ID" value="GII42858.1"/>
    <property type="molecule type" value="Genomic_DNA"/>
</dbReference>
<organism evidence="1 2">
    <name type="scientific">Planotetraspora phitsanulokensis</name>
    <dbReference type="NCBI Taxonomy" id="575192"/>
    <lineage>
        <taxon>Bacteria</taxon>
        <taxon>Bacillati</taxon>
        <taxon>Actinomycetota</taxon>
        <taxon>Actinomycetes</taxon>
        <taxon>Streptosporangiales</taxon>
        <taxon>Streptosporangiaceae</taxon>
        <taxon>Planotetraspora</taxon>
    </lineage>
</organism>
<reference evidence="1 2" key="1">
    <citation type="submission" date="2021-01" db="EMBL/GenBank/DDBJ databases">
        <title>Whole genome shotgun sequence of Planotetraspora phitsanulokensis NBRC 104273.</title>
        <authorList>
            <person name="Komaki H."/>
            <person name="Tamura T."/>
        </authorList>
    </citation>
    <scope>NUCLEOTIDE SEQUENCE [LARGE SCALE GENOMIC DNA]</scope>
    <source>
        <strain evidence="1 2">NBRC 104273</strain>
    </source>
</reference>
<sequence>MSDVTAYITRDGIRDLVVDLLGMTLDDPAHTSVEIPSTTVNGHYENPVSVQRAFRSAVDARADDEFDPDTWPELFDTEYGDDDDSLVVSAIEDFDPDEDRRVALEIIRALTARFPLTPNERASL</sequence>
<dbReference type="AlphaFoldDB" id="A0A8J3XNI2"/>